<dbReference type="OMA" id="MKIVTHI"/>
<dbReference type="KEGG" id="bdr:105231125"/>
<evidence type="ECO:0000259" key="2">
    <source>
        <dbReference type="Pfam" id="PF16007"/>
    </source>
</evidence>
<protein>
    <submittedName>
        <fullName evidence="5">Uncharacterized protein LOC105231125</fullName>
    </submittedName>
</protein>
<gene>
    <name evidence="5" type="primary">LOC105231125</name>
</gene>
<sequence length="126" mass="14266">MANQNGQLILQALQTLEEPATVMKIVTHIADTAGVHPNDVKESVQETLNGGVRYGYIQRANRKYYAAPVDLDTIAGGEGSDPEVETNKDDTKETGEMEDRGGRRRRRRASRSRSRSRRGSRRRRRR</sequence>
<reference evidence="5" key="2">
    <citation type="submission" date="2025-04" db="UniProtKB">
        <authorList>
            <consortium name="RefSeq"/>
        </authorList>
    </citation>
    <scope>IDENTIFICATION</scope>
    <source>
        <strain evidence="5">Punador</strain>
    </source>
</reference>
<organism evidence="3">
    <name type="scientific">Bactrocera dorsalis</name>
    <name type="common">Oriental fruit fly</name>
    <name type="synonym">Dacus dorsalis</name>
    <dbReference type="NCBI Taxonomy" id="27457"/>
    <lineage>
        <taxon>Eukaryota</taxon>
        <taxon>Metazoa</taxon>
        <taxon>Ecdysozoa</taxon>
        <taxon>Arthropoda</taxon>
        <taxon>Hexapoda</taxon>
        <taxon>Insecta</taxon>
        <taxon>Pterygota</taxon>
        <taxon>Neoptera</taxon>
        <taxon>Endopterygota</taxon>
        <taxon>Diptera</taxon>
        <taxon>Brachycera</taxon>
        <taxon>Muscomorpha</taxon>
        <taxon>Tephritoidea</taxon>
        <taxon>Tephritidae</taxon>
        <taxon>Bactrocera</taxon>
        <taxon>Bactrocera</taxon>
    </lineage>
</organism>
<proteinExistence type="predicted"/>
<feature type="region of interest" description="Disordered" evidence="1">
    <location>
        <begin position="72"/>
        <end position="126"/>
    </location>
</feature>
<dbReference type="OrthoDB" id="8028668at2759"/>
<feature type="compositionally biased region" description="Basic residues" evidence="1">
    <location>
        <begin position="102"/>
        <end position="126"/>
    </location>
</feature>
<evidence type="ECO:0000256" key="1">
    <source>
        <dbReference type="SAM" id="MobiDB-lite"/>
    </source>
</evidence>
<evidence type="ECO:0000313" key="5">
    <source>
        <dbReference type="RefSeq" id="XP_011210537.1"/>
    </source>
</evidence>
<evidence type="ECO:0000313" key="3">
    <source>
        <dbReference type="EMBL" id="JAC57701.1"/>
    </source>
</evidence>
<reference evidence="4" key="3">
    <citation type="submission" date="2025-05" db="UniProtKB">
        <authorList>
            <consortium name="RefSeq"/>
        </authorList>
    </citation>
    <scope>NUCLEOTIDE SEQUENCE [LARGE SCALE GENOMIC DNA]</scope>
</reference>
<accession>A0A034WQ66</accession>
<feature type="compositionally biased region" description="Basic and acidic residues" evidence="1">
    <location>
        <begin position="85"/>
        <end position="101"/>
    </location>
</feature>
<keyword evidence="4" id="KW-1185">Reference proteome</keyword>
<dbReference type="Proteomes" id="UP001652620">
    <property type="component" value="Chromosome 1"/>
</dbReference>
<dbReference type="AlphaFoldDB" id="A0A034WQ66"/>
<name>A0A034WQ66_BACDO</name>
<dbReference type="Pfam" id="PF16007">
    <property type="entry name" value="DUF4777"/>
    <property type="match status" value="1"/>
</dbReference>
<dbReference type="GeneID" id="105231125"/>
<dbReference type="EMBL" id="GAKP01001251">
    <property type="protein sequence ID" value="JAC57701.1"/>
    <property type="molecule type" value="Transcribed_RNA"/>
</dbReference>
<evidence type="ECO:0000313" key="4">
    <source>
        <dbReference type="Proteomes" id="UP001652620"/>
    </source>
</evidence>
<feature type="domain" description="DUF4777" evidence="2">
    <location>
        <begin position="1"/>
        <end position="65"/>
    </location>
</feature>
<dbReference type="InterPro" id="IPR031957">
    <property type="entry name" value="DUF4777"/>
</dbReference>
<dbReference type="RefSeq" id="XP_011210537.1">
    <property type="nucleotide sequence ID" value="XM_011212235.2"/>
</dbReference>
<reference evidence="3" key="1">
    <citation type="journal article" date="2014" name="BMC Genomics">
        <title>Characterizing the developmental transcriptome of the oriental fruit fly, Bactrocera dorsalis (Diptera: Tephritidae) through comparative genomic analysis with Drosophila melanogaster utilizing modENCODE datasets.</title>
        <authorList>
            <person name="Geib S.M."/>
            <person name="Calla B."/>
            <person name="Hall B."/>
            <person name="Hou S."/>
            <person name="Manoukis N.C."/>
        </authorList>
    </citation>
    <scope>NUCLEOTIDE SEQUENCE</scope>
    <source>
        <strain evidence="3">Punador</strain>
    </source>
</reference>